<organism evidence="2 3">
    <name type="scientific">Melanomma pulvis-pyrius CBS 109.77</name>
    <dbReference type="NCBI Taxonomy" id="1314802"/>
    <lineage>
        <taxon>Eukaryota</taxon>
        <taxon>Fungi</taxon>
        <taxon>Dikarya</taxon>
        <taxon>Ascomycota</taxon>
        <taxon>Pezizomycotina</taxon>
        <taxon>Dothideomycetes</taxon>
        <taxon>Pleosporomycetidae</taxon>
        <taxon>Pleosporales</taxon>
        <taxon>Melanommataceae</taxon>
        <taxon>Melanomma</taxon>
    </lineage>
</organism>
<protein>
    <submittedName>
        <fullName evidence="2">Uncharacterized protein</fullName>
    </submittedName>
</protein>
<feature type="signal peptide" evidence="1">
    <location>
        <begin position="1"/>
        <end position="18"/>
    </location>
</feature>
<name>A0A6A6XWL5_9PLEO</name>
<evidence type="ECO:0000313" key="2">
    <source>
        <dbReference type="EMBL" id="KAF2800941.1"/>
    </source>
</evidence>
<evidence type="ECO:0000313" key="3">
    <source>
        <dbReference type="Proteomes" id="UP000799757"/>
    </source>
</evidence>
<evidence type="ECO:0000256" key="1">
    <source>
        <dbReference type="SAM" id="SignalP"/>
    </source>
</evidence>
<reference evidence="2" key="1">
    <citation type="journal article" date="2020" name="Stud. Mycol.">
        <title>101 Dothideomycetes genomes: a test case for predicting lifestyles and emergence of pathogens.</title>
        <authorList>
            <person name="Haridas S."/>
            <person name="Albert R."/>
            <person name="Binder M."/>
            <person name="Bloem J."/>
            <person name="Labutti K."/>
            <person name="Salamov A."/>
            <person name="Andreopoulos B."/>
            <person name="Baker S."/>
            <person name="Barry K."/>
            <person name="Bills G."/>
            <person name="Bluhm B."/>
            <person name="Cannon C."/>
            <person name="Castanera R."/>
            <person name="Culley D."/>
            <person name="Daum C."/>
            <person name="Ezra D."/>
            <person name="Gonzalez J."/>
            <person name="Henrissat B."/>
            <person name="Kuo A."/>
            <person name="Liang C."/>
            <person name="Lipzen A."/>
            <person name="Lutzoni F."/>
            <person name="Magnuson J."/>
            <person name="Mondo S."/>
            <person name="Nolan M."/>
            <person name="Ohm R."/>
            <person name="Pangilinan J."/>
            <person name="Park H.-J."/>
            <person name="Ramirez L."/>
            <person name="Alfaro M."/>
            <person name="Sun H."/>
            <person name="Tritt A."/>
            <person name="Yoshinaga Y."/>
            <person name="Zwiers L.-H."/>
            <person name="Turgeon B."/>
            <person name="Goodwin S."/>
            <person name="Spatafora J."/>
            <person name="Crous P."/>
            <person name="Grigoriev I."/>
        </authorList>
    </citation>
    <scope>NUCLEOTIDE SEQUENCE</scope>
    <source>
        <strain evidence="2">CBS 109.77</strain>
    </source>
</reference>
<dbReference type="AlphaFoldDB" id="A0A6A6XWL5"/>
<sequence>MKILGFLVAGLLVALVTATPPAESTRSTSTLLLNPCPTLGVLQCSPDKAHVQLCAENFRSTTEFHWKDIKDCGDPGCCQSRGYFDRANCICSLTIQSTHDGNIPTLTPLALRAESPDQNFNIRCPNAGFSRCSQEKSTIQLCTDELFWKDIQDCGEQGCCRLRTDLLPARPMCECNGTVTAAVEGRKSPTPVPRAGILSQDLNPSTVPEAIIPEPFVSAAGCTKGSWRCSEDWSHVQRCTINSWIDIEDCGLNCCRRKGGTPICKCPSLRPPQIGSIEASNVVARTETSSPDITSEGSACTNGHRKCSDSQNILVCRKGCWKIEKSCKLCLEDPLSNQPYCATHKIPPLALSDKDISDVVARAETAAPDTISIGTDCVRGQRKCSDDGQKLLICRKGLWIAQSHCTVCLVDPATQVPYCSGHRTPPSVENVSNVVARSELPPSDSTTASECLNDQYKCREDRGAILKCIAGTWQVERGCPKSGCVDDRANHDAHCVSNPFCNEGEQKCSTDRQSVLLCIERHEVTIQECPRADCISDPPFEHKPFCPPVPKESPSIKKVNSNVFARGGSPTPKPTASPVIEGEKEGAPTVDIVSLADSPTPDPAYVNNHYCKNGELTCSANRQYLMVCFNDSWTRRKACRATCVYEPLTYRAHCAEDAKANFVARFQPTRTIEVVPRTGPSSYPSVSPEGKT</sequence>
<proteinExistence type="predicted"/>
<keyword evidence="3" id="KW-1185">Reference proteome</keyword>
<accession>A0A6A6XWL5</accession>
<gene>
    <name evidence="2" type="ORF">K505DRAFT_369842</name>
</gene>
<keyword evidence="1" id="KW-0732">Signal</keyword>
<feature type="chain" id="PRO_5025688130" evidence="1">
    <location>
        <begin position="19"/>
        <end position="692"/>
    </location>
</feature>
<dbReference type="EMBL" id="MU001740">
    <property type="protein sequence ID" value="KAF2800941.1"/>
    <property type="molecule type" value="Genomic_DNA"/>
</dbReference>
<dbReference type="Proteomes" id="UP000799757">
    <property type="component" value="Unassembled WGS sequence"/>
</dbReference>